<dbReference type="PANTHER" id="PTHR28634:SF1">
    <property type="entry name" value="ZINC FINGER B-BOX DOMAIN-CONTAINING PROTEIN 1"/>
    <property type="match status" value="1"/>
</dbReference>
<dbReference type="CDD" id="cd19818">
    <property type="entry name" value="Bbox1_ZBBX"/>
    <property type="match status" value="1"/>
</dbReference>
<dbReference type="RefSeq" id="XP_026150073.1">
    <property type="nucleotide sequence ID" value="XM_026294288.1"/>
</dbReference>
<dbReference type="Proteomes" id="UP000261640">
    <property type="component" value="Unplaced"/>
</dbReference>
<keyword evidence="1 3" id="KW-0863">Zinc-finger</keyword>
<dbReference type="InParanoid" id="A0A3Q3LAR9"/>
<feature type="domain" description="B box-type" evidence="5">
    <location>
        <begin position="135"/>
        <end position="181"/>
    </location>
</feature>
<feature type="region of interest" description="Disordered" evidence="4">
    <location>
        <begin position="1033"/>
        <end position="1055"/>
    </location>
</feature>
<dbReference type="InterPro" id="IPR000315">
    <property type="entry name" value="Znf_B-box"/>
</dbReference>
<dbReference type="PANTHER" id="PTHR28634">
    <property type="entry name" value="ZINC FINGER B-BOX DOMAIN-CONTAINING PROTEIN 1"/>
    <property type="match status" value="1"/>
</dbReference>
<feature type="compositionally biased region" description="Low complexity" evidence="4">
    <location>
        <begin position="515"/>
        <end position="524"/>
    </location>
</feature>
<dbReference type="InterPro" id="IPR037688">
    <property type="entry name" value="ZBBX"/>
</dbReference>
<evidence type="ECO:0000313" key="6">
    <source>
        <dbReference type="Ensembl" id="ENSMAMP00000006564.1"/>
    </source>
</evidence>
<dbReference type="CTD" id="79740"/>
<keyword evidence="2" id="KW-0862">Zinc</keyword>
<evidence type="ECO:0000256" key="3">
    <source>
        <dbReference type="PROSITE-ProRule" id="PRU00024"/>
    </source>
</evidence>
<dbReference type="Ensembl" id="ENSMAMT00000006747.2">
    <property type="protein sequence ID" value="ENSMAMP00000006564.1"/>
    <property type="gene ID" value="ENSMAMG00000004478.2"/>
</dbReference>
<organism evidence="6 7">
    <name type="scientific">Mastacembelus armatus</name>
    <name type="common">zig-zag eel</name>
    <dbReference type="NCBI Taxonomy" id="205130"/>
    <lineage>
        <taxon>Eukaryota</taxon>
        <taxon>Metazoa</taxon>
        <taxon>Chordata</taxon>
        <taxon>Craniata</taxon>
        <taxon>Vertebrata</taxon>
        <taxon>Euteleostomi</taxon>
        <taxon>Actinopterygii</taxon>
        <taxon>Neopterygii</taxon>
        <taxon>Teleostei</taxon>
        <taxon>Neoteleostei</taxon>
        <taxon>Acanthomorphata</taxon>
        <taxon>Anabantaria</taxon>
        <taxon>Synbranchiformes</taxon>
        <taxon>Mastacembelidae</taxon>
        <taxon>Mastacembelus</taxon>
    </lineage>
</organism>
<proteinExistence type="predicted"/>
<dbReference type="AlphaFoldDB" id="A0A3Q3LAR9"/>
<evidence type="ECO:0000256" key="4">
    <source>
        <dbReference type="SAM" id="MobiDB-lite"/>
    </source>
</evidence>
<feature type="compositionally biased region" description="Low complexity" evidence="4">
    <location>
        <begin position="564"/>
        <end position="577"/>
    </location>
</feature>
<keyword evidence="7" id="KW-1185">Reference proteome</keyword>
<evidence type="ECO:0000256" key="1">
    <source>
        <dbReference type="ARBA" id="ARBA00022771"/>
    </source>
</evidence>
<dbReference type="PROSITE" id="PS50119">
    <property type="entry name" value="ZF_BBOX"/>
    <property type="match status" value="1"/>
</dbReference>
<feature type="compositionally biased region" description="Polar residues" evidence="4">
    <location>
        <begin position="706"/>
        <end position="730"/>
    </location>
</feature>
<evidence type="ECO:0000256" key="2">
    <source>
        <dbReference type="ARBA" id="ARBA00022833"/>
    </source>
</evidence>
<dbReference type="Pfam" id="PF22586">
    <property type="entry name" value="ANCHR-like_BBOX"/>
    <property type="match status" value="1"/>
</dbReference>
<feature type="region of interest" description="Disordered" evidence="4">
    <location>
        <begin position="859"/>
        <end position="897"/>
    </location>
</feature>
<sequence length="1055" mass="116860">MNLNDFVVLPNNKARSVKLSARNLQELHVETVTLAQESKEMEEKLQQLKESMSREKEERGHSGGFRWKSGQSGSLNSNILKSIPKKNKENRLQKLSAGKVKIQVLKDEPLTASPQPLPPPPAPSIALPMTRKNRLRGTICGQCEVKTAGLMCAECTENYCVGCFAKFHQKGALKLHRMIPIQTDLRTHVSTQDVVSSFQKQMNPVQHQYYPSTSAVVNPSPDSQLNYNHTFMSSERTRHRDLTQEKGREAVTKPMQFYPYTSQLFVVNHGEEKMVEMTEGHPKSEDENGFSTSLLSGVYNEEESARSFQEAVRQWRLEKNDGAEEPMNEEAMWIPFQPVSVSAIATQADLPPDRGAEGRGNGGGEGRVPVKVKFTENNLTYMDRLLLKKHRRTPFETYHTSMALDTDLKSLPNTSTEEDTAGTLTALAAKEEDFRRYCASLFAVPVSRGRIEPLITTPESCLVIHVLDEIPTTLPSKGRTLVPQTTFSLQAAQPEAAQKLHTSKPQTSRTEQSVKSLPSKSKPLACSTAETPRTSKASIMAPTSKSQKSNVSPIALKSKDDHGSPQLLSSLSLPHSQNEIPKFSHSPPTFSATVSLVQNGSDSSLLPEPHSPQLFPEKMSYPKLSQSPLCNVESPEQSQHLLCVPELLPIGHELEHHLSLESSKPNPQSQSLEPSASSLFLFTESPPDVYSRYKSSPEYMDAPVFMSSTPTSGDQETTLSHQDTGHSQSLPLHLLNPIQNPPADEKTEMEEIGVLSIDSPDEMSSDSLGLAQNEGDTSDEETQIYRHLKREEQENLAISHLGDSFVTADKEQEINLQTDEPEQLVEPSMMMYNQCARPESEQLHHLGGLTPLDLDLNSGHSNKPEHAHCDPQHTCQTLLHDSDPAGSKAHGPHSSRSAYSEEHLAFRLMQDSHMQPTGIKSHSTTHTRRGEISASALQTSACLSYPMLGSDLGPAFRPLSRAAREIMEICNVDQTGCEDPDLDTDTTAHALDGLEQELRLIAKETATKTSVTEIVNSGIQDRQGNLHLTKGHMDEEAKEEEEAKQRDWESVLLLP</sequence>
<feature type="compositionally biased region" description="Polar residues" evidence="4">
    <location>
        <begin position="528"/>
        <end position="552"/>
    </location>
</feature>
<keyword evidence="1 3" id="KW-0479">Metal-binding</keyword>
<evidence type="ECO:0000259" key="5">
    <source>
        <dbReference type="PROSITE" id="PS50119"/>
    </source>
</evidence>
<accession>A0A3Q3LAR9</accession>
<dbReference type="GeneID" id="113122743"/>
<protein>
    <submittedName>
        <fullName evidence="6">Zinc finger, B-box domain containing</fullName>
    </submittedName>
</protein>
<reference evidence="6" key="1">
    <citation type="submission" date="2025-08" db="UniProtKB">
        <authorList>
            <consortium name="Ensembl"/>
        </authorList>
    </citation>
    <scope>IDENTIFICATION</scope>
</reference>
<feature type="compositionally biased region" description="Basic and acidic residues" evidence="4">
    <location>
        <begin position="1033"/>
        <end position="1049"/>
    </location>
</feature>
<evidence type="ECO:0000313" key="7">
    <source>
        <dbReference type="Proteomes" id="UP000261640"/>
    </source>
</evidence>
<reference evidence="6" key="2">
    <citation type="submission" date="2025-09" db="UniProtKB">
        <authorList>
            <consortium name="Ensembl"/>
        </authorList>
    </citation>
    <scope>IDENTIFICATION</scope>
</reference>
<feature type="region of interest" description="Disordered" evidence="4">
    <location>
        <begin position="704"/>
        <end position="732"/>
    </location>
</feature>
<feature type="region of interest" description="Disordered" evidence="4">
    <location>
        <begin position="492"/>
        <end position="587"/>
    </location>
</feature>
<dbReference type="GO" id="GO:0008270">
    <property type="term" value="F:zinc ion binding"/>
    <property type="evidence" value="ECO:0007669"/>
    <property type="project" value="UniProtKB-KW"/>
</dbReference>
<name>A0A3Q3LAR9_9TELE</name>
<feature type="region of interest" description="Disordered" evidence="4">
    <location>
        <begin position="759"/>
        <end position="779"/>
    </location>
</feature>
<feature type="compositionally biased region" description="Polar residues" evidence="4">
    <location>
        <begin position="69"/>
        <end position="80"/>
    </location>
</feature>
<feature type="region of interest" description="Disordered" evidence="4">
    <location>
        <begin position="36"/>
        <end position="90"/>
    </location>
</feature>
<feature type="compositionally biased region" description="Basic and acidic residues" evidence="4">
    <location>
        <begin position="37"/>
        <end position="61"/>
    </location>
</feature>
<feature type="compositionally biased region" description="Basic and acidic residues" evidence="4">
    <location>
        <begin position="862"/>
        <end position="871"/>
    </location>
</feature>
<feature type="compositionally biased region" description="Polar residues" evidence="4">
    <location>
        <begin position="503"/>
        <end position="514"/>
    </location>
</feature>
<dbReference type="GeneTree" id="ENSGT00940000167407"/>